<organism evidence="2 3">
    <name type="scientific">Melanomma pulvis-pyrius CBS 109.77</name>
    <dbReference type="NCBI Taxonomy" id="1314802"/>
    <lineage>
        <taxon>Eukaryota</taxon>
        <taxon>Fungi</taxon>
        <taxon>Dikarya</taxon>
        <taxon>Ascomycota</taxon>
        <taxon>Pezizomycotina</taxon>
        <taxon>Dothideomycetes</taxon>
        <taxon>Pleosporomycetidae</taxon>
        <taxon>Pleosporales</taxon>
        <taxon>Melanommataceae</taxon>
        <taxon>Melanomma</taxon>
    </lineage>
</organism>
<dbReference type="Proteomes" id="UP000799757">
    <property type="component" value="Unassembled WGS sequence"/>
</dbReference>
<feature type="transmembrane region" description="Helical" evidence="1">
    <location>
        <begin position="109"/>
        <end position="133"/>
    </location>
</feature>
<dbReference type="OrthoDB" id="3788568at2759"/>
<dbReference type="EMBL" id="MU002040">
    <property type="protein sequence ID" value="KAF2791044.1"/>
    <property type="molecule type" value="Genomic_DNA"/>
</dbReference>
<sequence length="250" mass="27989">MPTTTVLQRFLSTLSLSAPPLPAPPAVATMDETTRAPHRASLLGIPPELRLHIYDCMSLWPGPEAGTQWIGAYCACRTLCREMQAHLPFEREIASNLERMRGQHEMGDAISFSPIFSLWSSCFLSGIILTIPIRHHDMYPTSVLQSVYELYLNHVMVKLQGTMGVDVLPPYGDLKSLDRQAFMGYVASGKVNCKRVTISIEYLANADGGREKFTDLDNFEGNIPYTLTIVQDSRGKQTEKSFFSPSRFRP</sequence>
<gene>
    <name evidence="2" type="ORF">K505DRAFT_327149</name>
</gene>
<dbReference type="AlphaFoldDB" id="A0A6A6X4G5"/>
<evidence type="ECO:0000313" key="2">
    <source>
        <dbReference type="EMBL" id="KAF2791044.1"/>
    </source>
</evidence>
<keyword evidence="1" id="KW-0812">Transmembrane</keyword>
<accession>A0A6A6X4G5</accession>
<evidence type="ECO:0000256" key="1">
    <source>
        <dbReference type="SAM" id="Phobius"/>
    </source>
</evidence>
<keyword evidence="1" id="KW-1133">Transmembrane helix</keyword>
<name>A0A6A6X4G5_9PLEO</name>
<reference evidence="2" key="1">
    <citation type="journal article" date="2020" name="Stud. Mycol.">
        <title>101 Dothideomycetes genomes: a test case for predicting lifestyles and emergence of pathogens.</title>
        <authorList>
            <person name="Haridas S."/>
            <person name="Albert R."/>
            <person name="Binder M."/>
            <person name="Bloem J."/>
            <person name="Labutti K."/>
            <person name="Salamov A."/>
            <person name="Andreopoulos B."/>
            <person name="Baker S."/>
            <person name="Barry K."/>
            <person name="Bills G."/>
            <person name="Bluhm B."/>
            <person name="Cannon C."/>
            <person name="Castanera R."/>
            <person name="Culley D."/>
            <person name="Daum C."/>
            <person name="Ezra D."/>
            <person name="Gonzalez J."/>
            <person name="Henrissat B."/>
            <person name="Kuo A."/>
            <person name="Liang C."/>
            <person name="Lipzen A."/>
            <person name="Lutzoni F."/>
            <person name="Magnuson J."/>
            <person name="Mondo S."/>
            <person name="Nolan M."/>
            <person name="Ohm R."/>
            <person name="Pangilinan J."/>
            <person name="Park H.-J."/>
            <person name="Ramirez L."/>
            <person name="Alfaro M."/>
            <person name="Sun H."/>
            <person name="Tritt A."/>
            <person name="Yoshinaga Y."/>
            <person name="Zwiers L.-H."/>
            <person name="Turgeon B."/>
            <person name="Goodwin S."/>
            <person name="Spatafora J."/>
            <person name="Crous P."/>
            <person name="Grigoriev I."/>
        </authorList>
    </citation>
    <scope>NUCLEOTIDE SEQUENCE</scope>
    <source>
        <strain evidence="2">CBS 109.77</strain>
    </source>
</reference>
<keyword evidence="1" id="KW-0472">Membrane</keyword>
<proteinExistence type="predicted"/>
<evidence type="ECO:0000313" key="3">
    <source>
        <dbReference type="Proteomes" id="UP000799757"/>
    </source>
</evidence>
<keyword evidence="3" id="KW-1185">Reference proteome</keyword>
<protein>
    <submittedName>
        <fullName evidence="2">Uncharacterized protein</fullName>
    </submittedName>
</protein>